<evidence type="ECO:0000313" key="2">
    <source>
        <dbReference type="EMBL" id="AZP05720.1"/>
    </source>
</evidence>
<dbReference type="InterPro" id="IPR029058">
    <property type="entry name" value="AB_hydrolase_fold"/>
</dbReference>
<dbReference type="Pfam" id="PF02129">
    <property type="entry name" value="Peptidase_S15"/>
    <property type="match status" value="1"/>
</dbReference>
<sequence>MDAKKISEEVHPDGYYLETWSIDLNGEERVPAYIARPLEASGRLPLVVVNHSHGGMYENGKKEMLQPSHYLQSPSYAKTLTDMGYIAACIDMWGFGERSGRKESEMVKEMLWKGQVVWGMMLYDNMRFLDFLLQREDVDSNRVGTIGMSMGAMQAWWLAALDDRVKVVVDIGGQVDAHTLMKNRYLDKHGFYSYVPGLLKHFQTVDIQKRIIPRKRLTLNGSYDLNCPLEGVQLLDKELSKAYQEAGVPSNWHSLLFSCGHKETAEMRWNWQQFFTEHL</sequence>
<dbReference type="SUPFAM" id="SSF53474">
    <property type="entry name" value="alpha/beta-Hydrolases"/>
    <property type="match status" value="1"/>
</dbReference>
<name>A0A3Q9BNI6_9LACT</name>
<reference evidence="3" key="1">
    <citation type="submission" date="2018-12" db="EMBL/GenBank/DDBJ databases">
        <title>Complete genome sequencing of Jeotgalibaca sp. H21T32.</title>
        <authorList>
            <person name="Bae J.-W."/>
            <person name="Lee S.-Y."/>
        </authorList>
    </citation>
    <scope>NUCLEOTIDE SEQUENCE [LARGE SCALE GENOMIC DNA]</scope>
    <source>
        <strain evidence="3">H21T32</strain>
    </source>
</reference>
<dbReference type="Gene3D" id="3.40.50.1820">
    <property type="entry name" value="alpha/beta hydrolase"/>
    <property type="match status" value="1"/>
</dbReference>
<dbReference type="EMBL" id="CP034465">
    <property type="protein sequence ID" value="AZP05720.1"/>
    <property type="molecule type" value="Genomic_DNA"/>
</dbReference>
<feature type="domain" description="Xaa-Pro dipeptidyl-peptidase-like" evidence="1">
    <location>
        <begin position="29"/>
        <end position="197"/>
    </location>
</feature>
<organism evidence="2 3">
    <name type="scientific">Jeotgalibaca ciconiae</name>
    <dbReference type="NCBI Taxonomy" id="2496265"/>
    <lineage>
        <taxon>Bacteria</taxon>
        <taxon>Bacillati</taxon>
        <taxon>Bacillota</taxon>
        <taxon>Bacilli</taxon>
        <taxon>Lactobacillales</taxon>
        <taxon>Carnobacteriaceae</taxon>
        <taxon>Jeotgalibaca</taxon>
    </lineage>
</organism>
<dbReference type="PANTHER" id="PTHR47381">
    <property type="entry name" value="ALPHA/BETA-HYDROLASES SUPERFAMILY PROTEIN"/>
    <property type="match status" value="1"/>
</dbReference>
<dbReference type="GO" id="GO:0016787">
    <property type="term" value="F:hydrolase activity"/>
    <property type="evidence" value="ECO:0007669"/>
    <property type="project" value="UniProtKB-KW"/>
</dbReference>
<dbReference type="KEGG" id="jeh:EJN90_07415"/>
<dbReference type="PANTHER" id="PTHR47381:SF3">
    <property type="entry name" value="ALPHA_BETA-HYDROLASES SUPERFAMILY PROTEIN"/>
    <property type="match status" value="1"/>
</dbReference>
<dbReference type="AlphaFoldDB" id="A0A3Q9BNI6"/>
<protein>
    <submittedName>
        <fullName evidence="2">Alpha/beta hydrolase</fullName>
    </submittedName>
</protein>
<keyword evidence="3" id="KW-1185">Reference proteome</keyword>
<evidence type="ECO:0000259" key="1">
    <source>
        <dbReference type="Pfam" id="PF02129"/>
    </source>
</evidence>
<gene>
    <name evidence="2" type="ORF">EJN90_07415</name>
</gene>
<proteinExistence type="predicted"/>
<accession>A0A3Q9BNI6</accession>
<dbReference type="InterPro" id="IPR000383">
    <property type="entry name" value="Xaa-Pro-like_dom"/>
</dbReference>
<keyword evidence="2" id="KW-0378">Hydrolase</keyword>
<evidence type="ECO:0000313" key="3">
    <source>
        <dbReference type="Proteomes" id="UP000273326"/>
    </source>
</evidence>
<dbReference type="OrthoDB" id="8183145at2"/>
<dbReference type="Proteomes" id="UP000273326">
    <property type="component" value="Chromosome"/>
</dbReference>